<name>A0A6U0JZZ8_9EUKA</name>
<dbReference type="GO" id="GO:0006635">
    <property type="term" value="P:fatty acid beta-oxidation"/>
    <property type="evidence" value="ECO:0007669"/>
    <property type="project" value="UniProtKB-UniPathway"/>
</dbReference>
<evidence type="ECO:0000256" key="5">
    <source>
        <dbReference type="ARBA" id="ARBA00023027"/>
    </source>
</evidence>
<organism evidence="12">
    <name type="scientific">Percolomonas cosmopolitus</name>
    <dbReference type="NCBI Taxonomy" id="63605"/>
    <lineage>
        <taxon>Eukaryota</taxon>
        <taxon>Discoba</taxon>
        <taxon>Heterolobosea</taxon>
        <taxon>Tetramitia</taxon>
        <taxon>Eutetramitia</taxon>
        <taxon>Percolomonadidae</taxon>
        <taxon>Percolomonas</taxon>
    </lineage>
</organism>
<evidence type="ECO:0008006" key="13">
    <source>
        <dbReference type="Google" id="ProtNLM"/>
    </source>
</evidence>
<feature type="domain" description="3-hydroxyacyl-CoA dehydrogenase NAD binding" evidence="10">
    <location>
        <begin position="399"/>
        <end position="576"/>
    </location>
</feature>
<evidence type="ECO:0000256" key="2">
    <source>
        <dbReference type="ARBA" id="ARBA00007005"/>
    </source>
</evidence>
<evidence type="ECO:0000256" key="6">
    <source>
        <dbReference type="ARBA" id="ARBA00023098"/>
    </source>
</evidence>
<dbReference type="GO" id="GO:0070403">
    <property type="term" value="F:NAD+ binding"/>
    <property type="evidence" value="ECO:0007669"/>
    <property type="project" value="InterPro"/>
</dbReference>
<keyword evidence="3" id="KW-0276">Fatty acid metabolism</keyword>
<sequence length="813" mass="89647">MSSNSSLPSSIPLPSSTLTPVLTLPTITLLLDSTLIAYIALNNRSGNVNLMNQQFVEDLDACLDWLEAGFMPAHQHASTVGKAASGPTETLQSQLKRFKEMKKQRKEQLKKSDVNVSNVDPRHTNVQCVVVLSEKESWMVGADIFGLYGITDGKLATQISREGQKVLQRLSELKIPTVAAINGTALGGGLELSMACKYRWCANDSSVQLGLPEIQLGVLPGAGGCVRLPRLIGLEEAMKLILAGGSMRPEKAHKLGLVDELIDSKDRFPDDHRFFKNVRNKVVKMVDGGSFPKSHEHSGGWLEEFWAGRYLMKRTAKQNLDKMTRGNYPAPYAALDVLLYGYKSSVPDALKYEAQRFGQLAETQVSKNLMSIFFLRENAKKMSTYIKNPNVKPMEVKRISVIGAGVMGSGIAQLFANKRTPVYLKDIKQEFVDKGLKQIRDAFEKQVTKKRSTPQSAEQKIGMVVGGIEYVPLGDCDVIIEAAVENMNLKKRILQDCEKNTPESTIFSTNTSTLSITELATVSKRPDKVVGMHFFNPATVLPLVEIIRGAKTSDETVATIYQLSLKLGKIPIVVNDGPGFLVNRILGIYLLEAMRMIQEKYNIEHIDTALKDFGMPMGAIRLIDEVGLDVASHSGDTLEVLGERFKKDDKGKENMKKMLESGSLGHKTGKGFFMYDKDGKMQGLNPRLKKLAGYDHSRAKNIKAKTVVNRCVLPMINEAAYILDEKIAKDAGTVDTGMVFGTGFAPFRGGLLAYADSLGVDQVVTRLQKLEKKYGNRFKPAPLLLRMAKNGEKFFPQRVNVGSKKGSSAQSKL</sequence>
<dbReference type="GO" id="GO:0016507">
    <property type="term" value="C:mitochondrial fatty acid beta-oxidation multienzyme complex"/>
    <property type="evidence" value="ECO:0007669"/>
    <property type="project" value="TreeGrafter"/>
</dbReference>
<dbReference type="CDD" id="cd06558">
    <property type="entry name" value="crotonase-like"/>
    <property type="match status" value="1"/>
</dbReference>
<keyword evidence="5" id="KW-0520">NAD</keyword>
<accession>A0A6U0JZZ8</accession>
<keyword evidence="8" id="KW-0511">Multifunctional enzyme</keyword>
<feature type="domain" description="3-hydroxyacyl-CoA dehydrogenase C-terminal" evidence="9">
    <location>
        <begin position="707"/>
        <end position="792"/>
    </location>
</feature>
<dbReference type="InterPro" id="IPR008927">
    <property type="entry name" value="6-PGluconate_DH-like_C_sf"/>
</dbReference>
<dbReference type="Gene3D" id="1.10.1040.50">
    <property type="match status" value="1"/>
</dbReference>
<dbReference type="InterPro" id="IPR029045">
    <property type="entry name" value="ClpP/crotonase-like_dom_sf"/>
</dbReference>
<dbReference type="GO" id="GO:0016509">
    <property type="term" value="F:long-chain (3S)-3-hydroxyacyl-CoA dehydrogenase (NAD+) activity"/>
    <property type="evidence" value="ECO:0007669"/>
    <property type="project" value="TreeGrafter"/>
</dbReference>
<evidence type="ECO:0000256" key="3">
    <source>
        <dbReference type="ARBA" id="ARBA00022832"/>
    </source>
</evidence>
<evidence type="ECO:0000256" key="1">
    <source>
        <dbReference type="ARBA" id="ARBA00005005"/>
    </source>
</evidence>
<evidence type="ECO:0000256" key="7">
    <source>
        <dbReference type="ARBA" id="ARBA00023239"/>
    </source>
</evidence>
<evidence type="ECO:0000313" key="11">
    <source>
        <dbReference type="EMBL" id="CAD9079207.1"/>
    </source>
</evidence>
<keyword evidence="6" id="KW-0443">Lipid metabolism</keyword>
<dbReference type="GO" id="GO:0004300">
    <property type="term" value="F:enoyl-CoA hydratase activity"/>
    <property type="evidence" value="ECO:0007669"/>
    <property type="project" value="TreeGrafter"/>
</dbReference>
<dbReference type="Pfam" id="PF02737">
    <property type="entry name" value="3HCDH_N"/>
    <property type="match status" value="1"/>
</dbReference>
<dbReference type="InterPro" id="IPR006176">
    <property type="entry name" value="3-OHacyl-CoA_DH_NAD-bd"/>
</dbReference>
<keyword evidence="4" id="KW-0560">Oxidoreductase</keyword>
<dbReference type="PANTHER" id="PTHR43612">
    <property type="entry name" value="TRIFUNCTIONAL ENZYME SUBUNIT ALPHA"/>
    <property type="match status" value="1"/>
</dbReference>
<dbReference type="Gene3D" id="3.90.226.10">
    <property type="entry name" value="2-enoyl-CoA Hydratase, Chain A, domain 1"/>
    <property type="match status" value="1"/>
</dbReference>
<dbReference type="UniPathway" id="UPA00659"/>
<dbReference type="Pfam" id="PF00725">
    <property type="entry name" value="3HCDH"/>
    <property type="match status" value="2"/>
</dbReference>
<dbReference type="Gene3D" id="3.40.50.720">
    <property type="entry name" value="NAD(P)-binding Rossmann-like Domain"/>
    <property type="match status" value="1"/>
</dbReference>
<feature type="domain" description="3-hydroxyacyl-CoA dehydrogenase C-terminal" evidence="9">
    <location>
        <begin position="579"/>
        <end position="675"/>
    </location>
</feature>
<dbReference type="EMBL" id="HBGD01002948">
    <property type="protein sequence ID" value="CAD9079207.1"/>
    <property type="molecule type" value="Transcribed_RNA"/>
</dbReference>
<evidence type="ECO:0000259" key="9">
    <source>
        <dbReference type="Pfam" id="PF00725"/>
    </source>
</evidence>
<dbReference type="InterPro" id="IPR001753">
    <property type="entry name" value="Enoyl-CoA_hydra/iso"/>
</dbReference>
<reference evidence="12" key="1">
    <citation type="submission" date="2021-01" db="EMBL/GenBank/DDBJ databases">
        <authorList>
            <person name="Corre E."/>
            <person name="Pelletier E."/>
            <person name="Niang G."/>
            <person name="Scheremetjew M."/>
            <person name="Finn R."/>
            <person name="Kale V."/>
            <person name="Holt S."/>
            <person name="Cochrane G."/>
            <person name="Meng A."/>
            <person name="Brown T."/>
            <person name="Cohen L."/>
        </authorList>
    </citation>
    <scope>NUCLEOTIDE SEQUENCE</scope>
    <source>
        <strain evidence="12">WS</strain>
    </source>
</reference>
<dbReference type="PANTHER" id="PTHR43612:SF3">
    <property type="entry name" value="TRIFUNCTIONAL ENZYME SUBUNIT ALPHA, MITOCHONDRIAL"/>
    <property type="match status" value="1"/>
</dbReference>
<proteinExistence type="inferred from homology"/>
<evidence type="ECO:0000256" key="4">
    <source>
        <dbReference type="ARBA" id="ARBA00023002"/>
    </source>
</evidence>
<comment type="pathway">
    <text evidence="1">Lipid metabolism; fatty acid beta-oxidation.</text>
</comment>
<dbReference type="InterPro" id="IPR050136">
    <property type="entry name" value="FA_oxidation_alpha_subunit"/>
</dbReference>
<gene>
    <name evidence="11" type="ORF">PCOS0759_LOCUS2439</name>
    <name evidence="12" type="ORF">PCOS0759_LOCUS2440</name>
</gene>
<dbReference type="Pfam" id="PF00378">
    <property type="entry name" value="ECH_1"/>
    <property type="match status" value="1"/>
</dbReference>
<dbReference type="SUPFAM" id="SSF52096">
    <property type="entry name" value="ClpP/crotonase"/>
    <property type="match status" value="1"/>
</dbReference>
<protein>
    <recommendedName>
        <fullName evidence="13">Enoyl-CoA hydratase</fullName>
    </recommendedName>
</protein>
<dbReference type="AlphaFoldDB" id="A0A6U0JZZ8"/>
<evidence type="ECO:0000256" key="8">
    <source>
        <dbReference type="ARBA" id="ARBA00023268"/>
    </source>
</evidence>
<evidence type="ECO:0000313" key="12">
    <source>
        <dbReference type="EMBL" id="CAD9079208.1"/>
    </source>
</evidence>
<dbReference type="InterPro" id="IPR036291">
    <property type="entry name" value="NAD(P)-bd_dom_sf"/>
</dbReference>
<evidence type="ECO:0000259" key="10">
    <source>
        <dbReference type="Pfam" id="PF02737"/>
    </source>
</evidence>
<comment type="similarity">
    <text evidence="2">In the central section; belongs to the 3-hydroxyacyl-CoA dehydrogenase family.</text>
</comment>
<dbReference type="SUPFAM" id="SSF51735">
    <property type="entry name" value="NAD(P)-binding Rossmann-fold domains"/>
    <property type="match status" value="1"/>
</dbReference>
<dbReference type="InterPro" id="IPR006108">
    <property type="entry name" value="3HC_DH_C"/>
</dbReference>
<keyword evidence="7" id="KW-0456">Lyase</keyword>
<dbReference type="SUPFAM" id="SSF48179">
    <property type="entry name" value="6-phosphogluconate dehydrogenase C-terminal domain-like"/>
    <property type="match status" value="2"/>
</dbReference>
<dbReference type="EMBL" id="HBGD01002949">
    <property type="protein sequence ID" value="CAD9079208.1"/>
    <property type="molecule type" value="Transcribed_RNA"/>
</dbReference>
<dbReference type="FunFam" id="3.40.50.720:FF:000009">
    <property type="entry name" value="Fatty oxidation complex, alpha subunit"/>
    <property type="match status" value="1"/>
</dbReference>